<dbReference type="Proteomes" id="UP000319375">
    <property type="component" value="Unassembled WGS sequence"/>
</dbReference>
<evidence type="ECO:0000259" key="1">
    <source>
        <dbReference type="Pfam" id="PF11716"/>
    </source>
</evidence>
<dbReference type="GO" id="GO:0046872">
    <property type="term" value="F:metal ion binding"/>
    <property type="evidence" value="ECO:0007669"/>
    <property type="project" value="InterPro"/>
</dbReference>
<dbReference type="Gene3D" id="1.20.120.450">
    <property type="entry name" value="dinb family like domain"/>
    <property type="match status" value="1"/>
</dbReference>
<dbReference type="AlphaFoldDB" id="A0A5C5S2P7"/>
<comment type="caution">
    <text evidence="2">The sequence shown here is derived from an EMBL/GenBank/DDBJ whole genome shotgun (WGS) entry which is preliminary data.</text>
</comment>
<protein>
    <submittedName>
        <fullName evidence="2">Maleylpyruvate isomerase family mycothiol-dependent enzyme</fullName>
    </submittedName>
</protein>
<evidence type="ECO:0000313" key="3">
    <source>
        <dbReference type="Proteomes" id="UP000319375"/>
    </source>
</evidence>
<organism evidence="2 3">
    <name type="scientific">Tsukamurella conjunctivitidis</name>
    <dbReference type="NCBI Taxonomy" id="2592068"/>
    <lineage>
        <taxon>Bacteria</taxon>
        <taxon>Bacillati</taxon>
        <taxon>Actinomycetota</taxon>
        <taxon>Actinomycetes</taxon>
        <taxon>Mycobacteriales</taxon>
        <taxon>Tsukamurellaceae</taxon>
        <taxon>Tsukamurella</taxon>
    </lineage>
</organism>
<dbReference type="SUPFAM" id="SSF55718">
    <property type="entry name" value="SCP-like"/>
    <property type="match status" value="1"/>
</dbReference>
<dbReference type="InterPro" id="IPR017517">
    <property type="entry name" value="Maleyloyr_isom"/>
</dbReference>
<dbReference type="OrthoDB" id="5118203at2"/>
<dbReference type="SUPFAM" id="SSF109854">
    <property type="entry name" value="DinB/YfiT-like putative metalloenzymes"/>
    <property type="match status" value="1"/>
</dbReference>
<dbReference type="InterPro" id="IPR036527">
    <property type="entry name" value="SCP2_sterol-bd_dom_sf"/>
</dbReference>
<dbReference type="NCBIfam" id="TIGR03083">
    <property type="entry name" value="maleylpyruvate isomerase family mycothiol-dependent enzyme"/>
    <property type="match status" value="1"/>
</dbReference>
<dbReference type="Gene3D" id="3.30.1050.20">
    <property type="match status" value="1"/>
</dbReference>
<name>A0A5C5S2P7_9ACTN</name>
<keyword evidence="3" id="KW-1185">Reference proteome</keyword>
<sequence length="244" mass="26265">MSDGVVFRDLPRDEQLTLCRRGTAHFARHLGTLSDAQLGEPCDLDGWTRRHLLAHVAYNAAALCRLMDWAITGTENPMYASPAARAAEIDKGATLPPSALRNLFDHTVARLDEKWRNASPSAWSARVRSAQGRDIAAAETIWMRAREVWVHAVDLGTGARFGDAPPEVLDGLLSDVVTRWRSTGEGSVLELRAAGRAPIAIDDAMPPAARTPVAGDLAAVTRWAAGRGAVGLSDGPSDPPPHWL</sequence>
<reference evidence="2 3" key="1">
    <citation type="submission" date="2019-06" db="EMBL/GenBank/DDBJ databases">
        <title>Tsukamurella conjunctivitidis sp. nov., Tsukamurella assacharolytica sp. nov. and Tsukamurella sputae sp. nov. isolated from patients with conjunctivitis, bacteraemia (lymphoma) and respiratory infection (sputum) in Hong Kong.</title>
        <authorList>
            <person name="Teng J.L.L."/>
            <person name="Lee H.H."/>
            <person name="Fong J.Y.H."/>
            <person name="Fok K.M.N."/>
            <person name="Lau S.K.P."/>
            <person name="Woo P.C.Y."/>
        </authorList>
    </citation>
    <scope>NUCLEOTIDE SEQUENCE [LARGE SCALE GENOMIC DNA]</scope>
    <source>
        <strain evidence="2 3">HKU72</strain>
    </source>
</reference>
<accession>A0A5C5S2P7</accession>
<feature type="domain" description="Mycothiol-dependent maleylpyruvate isomerase metal-binding" evidence="1">
    <location>
        <begin position="20"/>
        <end position="155"/>
    </location>
</feature>
<keyword evidence="2" id="KW-0670">Pyruvate</keyword>
<dbReference type="InterPro" id="IPR024344">
    <property type="entry name" value="MDMPI_metal-binding"/>
</dbReference>
<dbReference type="Pfam" id="PF11716">
    <property type="entry name" value="MDMPI_N"/>
    <property type="match status" value="1"/>
</dbReference>
<keyword evidence="2" id="KW-0413">Isomerase</keyword>
<evidence type="ECO:0000313" key="2">
    <source>
        <dbReference type="EMBL" id="TWS29706.1"/>
    </source>
</evidence>
<dbReference type="EMBL" id="VIGX01000002">
    <property type="protein sequence ID" value="TWS29706.1"/>
    <property type="molecule type" value="Genomic_DNA"/>
</dbReference>
<proteinExistence type="predicted"/>
<gene>
    <name evidence="2" type="ORF">FK530_03940</name>
</gene>
<dbReference type="GO" id="GO:0016853">
    <property type="term" value="F:isomerase activity"/>
    <property type="evidence" value="ECO:0007669"/>
    <property type="project" value="UniProtKB-KW"/>
</dbReference>
<dbReference type="InterPro" id="IPR034660">
    <property type="entry name" value="DinB/YfiT-like"/>
</dbReference>
<dbReference type="RefSeq" id="WP_146485686.1">
    <property type="nucleotide sequence ID" value="NZ_VIGX01000002.1"/>
</dbReference>